<feature type="domain" description="CS" evidence="5">
    <location>
        <begin position="156"/>
        <end position="245"/>
    </location>
</feature>
<evidence type="ECO:0000259" key="5">
    <source>
        <dbReference type="PROSITE" id="PS51203"/>
    </source>
</evidence>
<reference evidence="6" key="1">
    <citation type="submission" date="2020-02" db="EMBL/GenBank/DDBJ databases">
        <authorList>
            <person name="Scholz U."/>
            <person name="Mascher M."/>
            <person name="Fiebig A."/>
        </authorList>
    </citation>
    <scope>NUCLEOTIDE SEQUENCE</scope>
</reference>
<dbReference type="GO" id="GO:0006457">
    <property type="term" value="P:protein folding"/>
    <property type="evidence" value="ECO:0007669"/>
    <property type="project" value="TreeGrafter"/>
</dbReference>
<feature type="compositionally biased region" description="Basic and acidic residues" evidence="4">
    <location>
        <begin position="119"/>
        <end position="136"/>
    </location>
</feature>
<dbReference type="Gene3D" id="2.60.40.790">
    <property type="match status" value="1"/>
</dbReference>
<evidence type="ECO:0000313" key="7">
    <source>
        <dbReference type="Proteomes" id="UP000663760"/>
    </source>
</evidence>
<dbReference type="GO" id="GO:0005737">
    <property type="term" value="C:cytoplasm"/>
    <property type="evidence" value="ECO:0007669"/>
    <property type="project" value="TreeGrafter"/>
</dbReference>
<proteinExistence type="predicted"/>
<dbReference type="GO" id="GO:0051082">
    <property type="term" value="F:unfolded protein binding"/>
    <property type="evidence" value="ECO:0007669"/>
    <property type="project" value="TreeGrafter"/>
</dbReference>
<dbReference type="InterPro" id="IPR008978">
    <property type="entry name" value="HSP20-like_chaperone"/>
</dbReference>
<evidence type="ECO:0000256" key="1">
    <source>
        <dbReference type="ARBA" id="ARBA00004463"/>
    </source>
</evidence>
<dbReference type="EMBL" id="LR746267">
    <property type="protein sequence ID" value="CAA7395028.1"/>
    <property type="molecule type" value="Genomic_DNA"/>
</dbReference>
<comment type="subcellular location">
    <subcellularLocation>
        <location evidence="1">Cytoplasmic granule</location>
    </subcellularLocation>
</comment>
<dbReference type="OrthoDB" id="416217at2759"/>
<name>A0A7I8KD70_SPIIN</name>
<evidence type="ECO:0000256" key="4">
    <source>
        <dbReference type="SAM" id="MobiDB-lite"/>
    </source>
</evidence>
<dbReference type="InterPro" id="IPR037898">
    <property type="entry name" value="NudC_fam"/>
</dbReference>
<feature type="region of interest" description="Disordered" evidence="4">
    <location>
        <begin position="86"/>
        <end position="153"/>
    </location>
</feature>
<feature type="compositionally biased region" description="Low complexity" evidence="4">
    <location>
        <begin position="104"/>
        <end position="118"/>
    </location>
</feature>
<sequence length="318" mass="34926">MAVITEMQEEAVQQRATTPTGREAAADAQSIARVDEVLKPILSCRGSSGLLEIVVDFLRRQSDAFKSESAYRELVAVLSAAKENEDSASLSAAKEKEERAKVTSVPASAPVPVEASSSAKKDTMVGEGKREGKATEDQVADANTTNLRAPNAGNGLDLEKYSWTQTLQEVTVNIPVPVGTKSRFVVYEIKKNHLKVGLKGQPPIIDGVLHKAVKPDDCFWSIEDGKAISVLLTKQNQMEWWKSVVVGDPEVDTQKVEPESSKLSDLDPETRQTVEKMMFDQRQKSLGLPTSDEAQKQEILKKFMAEHPEMDFSRAKIA</sequence>
<keyword evidence="7" id="KW-1185">Reference proteome</keyword>
<dbReference type="PROSITE" id="PS51203">
    <property type="entry name" value="CS"/>
    <property type="match status" value="1"/>
</dbReference>
<dbReference type="Pfam" id="PF04969">
    <property type="entry name" value="CS"/>
    <property type="match status" value="1"/>
</dbReference>
<dbReference type="PANTHER" id="PTHR12356">
    <property type="entry name" value="NUCLEAR MOVEMENT PROTEIN NUDC"/>
    <property type="match status" value="1"/>
</dbReference>
<dbReference type="AlphaFoldDB" id="A0A7I8KD70"/>
<keyword evidence="2" id="KW-0963">Cytoplasm</keyword>
<evidence type="ECO:0000256" key="3">
    <source>
        <dbReference type="ARBA" id="ARBA00053226"/>
    </source>
</evidence>
<evidence type="ECO:0000256" key="2">
    <source>
        <dbReference type="ARBA" id="ARBA00022490"/>
    </source>
</evidence>
<protein>
    <recommendedName>
        <fullName evidence="5">CS domain-containing protein</fullName>
    </recommendedName>
</protein>
<dbReference type="CDD" id="cd06467">
    <property type="entry name" value="p23_NUDC_like"/>
    <property type="match status" value="1"/>
</dbReference>
<organism evidence="6 7">
    <name type="scientific">Spirodela intermedia</name>
    <name type="common">Intermediate duckweed</name>
    <dbReference type="NCBI Taxonomy" id="51605"/>
    <lineage>
        <taxon>Eukaryota</taxon>
        <taxon>Viridiplantae</taxon>
        <taxon>Streptophyta</taxon>
        <taxon>Embryophyta</taxon>
        <taxon>Tracheophyta</taxon>
        <taxon>Spermatophyta</taxon>
        <taxon>Magnoliopsida</taxon>
        <taxon>Liliopsida</taxon>
        <taxon>Araceae</taxon>
        <taxon>Lemnoideae</taxon>
        <taxon>Spirodela</taxon>
    </lineage>
</organism>
<evidence type="ECO:0000313" key="6">
    <source>
        <dbReference type="EMBL" id="CAA7395028.1"/>
    </source>
</evidence>
<dbReference type="InterPro" id="IPR007052">
    <property type="entry name" value="CS_dom"/>
</dbReference>
<accession>A0A7I8KD70</accession>
<dbReference type="FunFam" id="2.60.40.790:FF:000001">
    <property type="entry name" value="Nuclear migration protein nudC"/>
    <property type="match status" value="1"/>
</dbReference>
<dbReference type="Proteomes" id="UP000663760">
    <property type="component" value="Chromosome 4"/>
</dbReference>
<comment type="function">
    <text evidence="3">Small heat shock protein required for the establishment of auxin gradients and for patterning of the apical domain of the embryo. Involved in the specification of the cotyledon primordia. Also required for normal inflorescence and floral meristem function, normal developmental patterning and thermotolerance. Acts as a molecular chaperone.</text>
</comment>
<feature type="region of interest" description="Disordered" evidence="4">
    <location>
        <begin position="1"/>
        <end position="24"/>
    </location>
</feature>
<dbReference type="SUPFAM" id="SSF49764">
    <property type="entry name" value="HSP20-like chaperones"/>
    <property type="match status" value="1"/>
</dbReference>
<dbReference type="PANTHER" id="PTHR12356:SF3">
    <property type="entry name" value="NUCLEAR MIGRATION PROTEIN NUDC"/>
    <property type="match status" value="1"/>
</dbReference>
<gene>
    <name evidence="6" type="ORF">SI8410_04005689</name>
</gene>